<dbReference type="Pfam" id="PF19306">
    <property type="entry name" value="WHD_Lhr"/>
    <property type="match status" value="1"/>
</dbReference>
<dbReference type="InterPro" id="IPR026362">
    <property type="entry name" value="DEXH_lig_assoc"/>
</dbReference>
<protein>
    <submittedName>
        <fullName evidence="12">Putative helicase HelY</fullName>
        <ecNumber evidence="12">3.6.4.-</ecNumber>
    </submittedName>
</protein>
<dbReference type="EC" id="3.6.4.-" evidence="12"/>
<comment type="similarity">
    <text evidence="9">Belongs to the Lhr helicase family. Lhr-Core subfamily.</text>
</comment>
<keyword evidence="5" id="KW-0067">ATP-binding</keyword>
<dbReference type="Pfam" id="PF00271">
    <property type="entry name" value="Helicase_C"/>
    <property type="match status" value="1"/>
</dbReference>
<evidence type="ECO:0000313" key="12">
    <source>
        <dbReference type="EMBL" id="TSE24308.1"/>
    </source>
</evidence>
<dbReference type="GO" id="GO:0003677">
    <property type="term" value="F:DNA binding"/>
    <property type="evidence" value="ECO:0007669"/>
    <property type="project" value="UniProtKB-KW"/>
</dbReference>
<dbReference type="AlphaFoldDB" id="A0A554WL66"/>
<dbReference type="InterPro" id="IPR052511">
    <property type="entry name" value="ATP-dep_Helicase"/>
</dbReference>
<evidence type="ECO:0000313" key="13">
    <source>
        <dbReference type="Proteomes" id="UP000320225"/>
    </source>
</evidence>
<dbReference type="PIRSF" id="PIRSF037307">
    <property type="entry name" value="Lhr-like_helic_prd"/>
    <property type="match status" value="1"/>
</dbReference>
<dbReference type="PROSITE" id="PS51192">
    <property type="entry name" value="HELICASE_ATP_BIND_1"/>
    <property type="match status" value="1"/>
</dbReference>
<comment type="caution">
    <text evidence="12">The sequence shown here is derived from an EMBL/GenBank/DDBJ whole genome shotgun (WGS) entry which is preliminary data.</text>
</comment>
<dbReference type="SMART" id="SM00487">
    <property type="entry name" value="DEXDc"/>
    <property type="match status" value="1"/>
</dbReference>
<dbReference type="GO" id="GO:0004386">
    <property type="term" value="F:helicase activity"/>
    <property type="evidence" value="ECO:0007669"/>
    <property type="project" value="UniProtKB-KW"/>
</dbReference>
<evidence type="ECO:0000256" key="1">
    <source>
        <dbReference type="ARBA" id="ARBA00022741"/>
    </source>
</evidence>
<evidence type="ECO:0000256" key="4">
    <source>
        <dbReference type="ARBA" id="ARBA00022806"/>
    </source>
</evidence>
<dbReference type="InterPro" id="IPR013701">
    <property type="entry name" value="Lhr-like_DEAD/DEAH_assoc"/>
</dbReference>
<dbReference type="Pfam" id="PF00270">
    <property type="entry name" value="DEAD"/>
    <property type="match status" value="1"/>
</dbReference>
<dbReference type="SMART" id="SM00490">
    <property type="entry name" value="HELICc"/>
    <property type="match status" value="1"/>
</dbReference>
<dbReference type="GO" id="GO:0005524">
    <property type="term" value="F:ATP binding"/>
    <property type="evidence" value="ECO:0007669"/>
    <property type="project" value="UniProtKB-KW"/>
</dbReference>
<feature type="domain" description="Helicase ATP-binding" evidence="10">
    <location>
        <begin position="36"/>
        <end position="217"/>
    </location>
</feature>
<name>A0A554WL66_9BURK</name>
<keyword evidence="7" id="KW-0234">DNA repair</keyword>
<evidence type="ECO:0000256" key="3">
    <source>
        <dbReference type="ARBA" id="ARBA00022801"/>
    </source>
</evidence>
<sequence length="845" mass="92030">MSALAVDAGGQDAVARAEAWLRAQGWAPFDFQRAAWRAIAAGHSGLLHASTGAGKTYAVWLGLLARHGTAPPPVASGPRLLWVTPLRALAADTAQALRAPLGMLAPGWRLAVRTGDTPTAERARQQRRFPEALVTTPESLSLLLARADARQRLAGVQAVVVDEWHELLGGKRGVQVQLALARLRRWQPGLQVWGLSATLANLEEALAALVGPARAAEAALMRAALPKTLVVEALLPPVVERFAWAGHLGAAMAPLVAAELDGCGSALVFTNTRAQTEWWYQALLALRPHWAGSLALHHGSLDAGVRRWVEEGLKRGAVRVVVCTSSLDLGVDFAPVQRVLQIGSPKGVARLLQRAGRSGHAPGRPSRLTLVPTHGLELVEAAAARHAVAAGLVEPRRPPQAPLDVLVQHLVTVALGGGFLPDDLLAEVRSTHAYARLSDDDWRWSLDFVRRGGPSLQAYPQYRRVEPDASGVWRVPDARLARRHRLSIGTIVGDAQLEVRFLNGRRLGLVEEGFVARLRPGDVFTLAGRTLELVRLRDLVAWVRPAAAAARAAIPRWQGGRLPLSTLLADAVLERLHACAQGRAGDDPELRVAQPLLALQARWSALPQPGLLVAETLRDRDGHHLFLYPLAGRDVHLALGGWLAWQLTQCQPCTVALAANDWGLELLVSQAVDWAAWLPQALEPPEPAALAAQLLASLNAAELAQRRFREIARVAGLLEPDAPGRHRRARDLQVGASLLWQVFERHDPDNRLLRQARDEVLAHELAFEPLHACLQRLRGWRLQLRAIARPTPLAFPLMVERLRERLSSETLAVRLQRLVAQLERAADAEARPRRRVRATPEGDHG</sequence>
<keyword evidence="4 12" id="KW-0347">Helicase</keyword>
<proteinExistence type="inferred from homology"/>
<evidence type="ECO:0000259" key="10">
    <source>
        <dbReference type="PROSITE" id="PS51192"/>
    </source>
</evidence>
<evidence type="ECO:0000256" key="7">
    <source>
        <dbReference type="ARBA" id="ARBA00023204"/>
    </source>
</evidence>
<dbReference type="GO" id="GO:0006281">
    <property type="term" value="P:DNA repair"/>
    <property type="evidence" value="ECO:0007669"/>
    <property type="project" value="UniProtKB-KW"/>
</dbReference>
<dbReference type="RefSeq" id="WP_185970639.1">
    <property type="nucleotide sequence ID" value="NZ_VJND01000013.1"/>
</dbReference>
<dbReference type="Gene3D" id="3.40.50.300">
    <property type="entry name" value="P-loop containing nucleotide triphosphate hydrolases"/>
    <property type="match status" value="2"/>
</dbReference>
<dbReference type="InterPro" id="IPR027417">
    <property type="entry name" value="P-loop_NTPase"/>
</dbReference>
<dbReference type="InterPro" id="IPR045628">
    <property type="entry name" value="Lhr_WH_dom"/>
</dbReference>
<dbReference type="InterPro" id="IPR014001">
    <property type="entry name" value="Helicase_ATP-bd"/>
</dbReference>
<dbReference type="GO" id="GO:0016887">
    <property type="term" value="F:ATP hydrolysis activity"/>
    <property type="evidence" value="ECO:0007669"/>
    <property type="project" value="TreeGrafter"/>
</dbReference>
<dbReference type="CDD" id="cd18796">
    <property type="entry name" value="SF2_C_LHR"/>
    <property type="match status" value="1"/>
</dbReference>
<evidence type="ECO:0000256" key="6">
    <source>
        <dbReference type="ARBA" id="ARBA00023125"/>
    </source>
</evidence>
<organism evidence="12 13">
    <name type="scientific">Tepidimonas sediminis</name>
    <dbReference type="NCBI Taxonomy" id="2588941"/>
    <lineage>
        <taxon>Bacteria</taxon>
        <taxon>Pseudomonadati</taxon>
        <taxon>Pseudomonadota</taxon>
        <taxon>Betaproteobacteria</taxon>
        <taxon>Burkholderiales</taxon>
        <taxon>Tepidimonas</taxon>
    </lineage>
</organism>
<keyword evidence="2" id="KW-0227">DNA damage</keyword>
<accession>A0A554WL66</accession>
<dbReference type="PANTHER" id="PTHR47962">
    <property type="entry name" value="ATP-DEPENDENT HELICASE LHR-RELATED-RELATED"/>
    <property type="match status" value="1"/>
</dbReference>
<keyword evidence="3 12" id="KW-0378">Hydrolase</keyword>
<dbReference type="NCBIfam" id="TIGR04121">
    <property type="entry name" value="DEXH_lig_assoc"/>
    <property type="match status" value="1"/>
</dbReference>
<dbReference type="InterPro" id="IPR001650">
    <property type="entry name" value="Helicase_C-like"/>
</dbReference>
<dbReference type="InterPro" id="IPR017170">
    <property type="entry name" value="Lhr-like"/>
</dbReference>
<dbReference type="EMBL" id="VJND01000013">
    <property type="protein sequence ID" value="TSE24308.1"/>
    <property type="molecule type" value="Genomic_DNA"/>
</dbReference>
<keyword evidence="1" id="KW-0547">Nucleotide-binding</keyword>
<evidence type="ECO:0000256" key="9">
    <source>
        <dbReference type="ARBA" id="ARBA00093467"/>
    </source>
</evidence>
<dbReference type="Pfam" id="PF08494">
    <property type="entry name" value="DEAD_assoc"/>
    <property type="match status" value="1"/>
</dbReference>
<keyword evidence="6" id="KW-0238">DNA-binding</keyword>
<feature type="domain" description="Helicase C-terminal" evidence="11">
    <location>
        <begin position="255"/>
        <end position="411"/>
    </location>
</feature>
<evidence type="ECO:0000256" key="5">
    <source>
        <dbReference type="ARBA" id="ARBA00022840"/>
    </source>
</evidence>
<reference evidence="12 13" key="1">
    <citation type="submission" date="2019-07" db="EMBL/GenBank/DDBJ databases">
        <title>Tepidimonas sediminis YIM 72259 draft genome.</title>
        <authorList>
            <person name="Da Costa M.S."/>
            <person name="Froufe H.J.C."/>
            <person name="Egas C."/>
            <person name="Albuquerque L."/>
        </authorList>
    </citation>
    <scope>NUCLEOTIDE SEQUENCE [LARGE SCALE GENOMIC DNA]</scope>
    <source>
        <strain evidence="12 13">YIM 72259</strain>
    </source>
</reference>
<evidence type="ECO:0000259" key="11">
    <source>
        <dbReference type="PROSITE" id="PS51194"/>
    </source>
</evidence>
<evidence type="ECO:0000256" key="8">
    <source>
        <dbReference type="ARBA" id="ARBA00023235"/>
    </source>
</evidence>
<gene>
    <name evidence="12" type="primary">helY</name>
    <name evidence="12" type="ORF">Tsedi_01961</name>
</gene>
<dbReference type="Proteomes" id="UP000320225">
    <property type="component" value="Unassembled WGS sequence"/>
</dbReference>
<keyword evidence="13" id="KW-1185">Reference proteome</keyword>
<dbReference type="SUPFAM" id="SSF52540">
    <property type="entry name" value="P-loop containing nucleoside triphosphate hydrolases"/>
    <property type="match status" value="1"/>
</dbReference>
<evidence type="ECO:0000256" key="2">
    <source>
        <dbReference type="ARBA" id="ARBA00022763"/>
    </source>
</evidence>
<dbReference type="InterPro" id="IPR011545">
    <property type="entry name" value="DEAD/DEAH_box_helicase_dom"/>
</dbReference>
<keyword evidence="8" id="KW-0413">Isomerase</keyword>
<dbReference type="PROSITE" id="PS51194">
    <property type="entry name" value="HELICASE_CTER"/>
    <property type="match status" value="1"/>
</dbReference>
<dbReference type="PANTHER" id="PTHR47962:SF3">
    <property type="entry name" value="LARGE ATP-DEPENDENT HELICASE-RELATED PROTEIN"/>
    <property type="match status" value="1"/>
</dbReference>